<feature type="compositionally biased region" description="Polar residues" evidence="1">
    <location>
        <begin position="345"/>
        <end position="365"/>
    </location>
</feature>
<feature type="compositionally biased region" description="Pro residues" evidence="1">
    <location>
        <begin position="395"/>
        <end position="407"/>
    </location>
</feature>
<dbReference type="PANTHER" id="PTHR23172:SF19">
    <property type="entry name" value="J DOMAIN-CONTAINING PROTEIN"/>
    <property type="match status" value="1"/>
</dbReference>
<feature type="region of interest" description="Disordered" evidence="1">
    <location>
        <begin position="1"/>
        <end position="100"/>
    </location>
</feature>
<dbReference type="Gene3D" id="1.10.287.110">
    <property type="entry name" value="DnaJ domain"/>
    <property type="match status" value="1"/>
</dbReference>
<dbReference type="SUPFAM" id="SSF46565">
    <property type="entry name" value="Chaperone J-domain"/>
    <property type="match status" value="1"/>
</dbReference>
<feature type="region of interest" description="Disordered" evidence="1">
    <location>
        <begin position="701"/>
        <end position="771"/>
    </location>
</feature>
<protein>
    <recommendedName>
        <fullName evidence="4">J domain-containing protein</fullName>
    </recommendedName>
</protein>
<feature type="compositionally biased region" description="Low complexity" evidence="1">
    <location>
        <begin position="57"/>
        <end position="69"/>
    </location>
</feature>
<dbReference type="GO" id="GO:0031982">
    <property type="term" value="C:vesicle"/>
    <property type="evidence" value="ECO:0007669"/>
    <property type="project" value="TreeGrafter"/>
</dbReference>
<reference evidence="2 3" key="2">
    <citation type="submission" date="2020-07" db="EMBL/GenBank/DDBJ databases">
        <title>Genome assembly of wild tea tree DASZ reveals pedigree and selection history of tea varieties.</title>
        <authorList>
            <person name="Zhang W."/>
        </authorList>
    </citation>
    <scope>NUCLEOTIDE SEQUENCE [LARGE SCALE GENOMIC DNA]</scope>
    <source>
        <strain evidence="3">cv. G240</strain>
        <tissue evidence="2">Leaf</tissue>
    </source>
</reference>
<feature type="region of interest" description="Disordered" evidence="1">
    <location>
        <begin position="474"/>
        <end position="609"/>
    </location>
</feature>
<feature type="compositionally biased region" description="Basic and acidic residues" evidence="1">
    <location>
        <begin position="500"/>
        <end position="530"/>
    </location>
</feature>
<dbReference type="PANTHER" id="PTHR23172">
    <property type="entry name" value="AUXILIN/CYCLIN G-ASSOCIATED KINASE-RELATED"/>
    <property type="match status" value="1"/>
</dbReference>
<feature type="region of interest" description="Disordered" evidence="1">
    <location>
        <begin position="636"/>
        <end position="688"/>
    </location>
</feature>
<evidence type="ECO:0000256" key="1">
    <source>
        <dbReference type="SAM" id="MobiDB-lite"/>
    </source>
</evidence>
<feature type="compositionally biased region" description="Basic and acidic residues" evidence="1">
    <location>
        <begin position="545"/>
        <end position="609"/>
    </location>
</feature>
<feature type="compositionally biased region" description="Basic and acidic residues" evidence="1">
    <location>
        <begin position="309"/>
        <end position="319"/>
    </location>
</feature>
<gene>
    <name evidence="2" type="ORF">HYC85_031563</name>
</gene>
<evidence type="ECO:0000313" key="2">
    <source>
        <dbReference type="EMBL" id="KAF5930690.1"/>
    </source>
</evidence>
<feature type="compositionally biased region" description="Low complexity" evidence="1">
    <location>
        <begin position="489"/>
        <end position="499"/>
    </location>
</feature>
<dbReference type="FunFam" id="1.10.287.110:FF:000043">
    <property type="entry name" value="J-domain protein required for chloroplast accumulation response 1"/>
    <property type="match status" value="1"/>
</dbReference>
<dbReference type="EMBL" id="JACBKZ010000015">
    <property type="protein sequence ID" value="KAF5930690.1"/>
    <property type="molecule type" value="Genomic_DNA"/>
</dbReference>
<comment type="caution">
    <text evidence="2">The sequence shown here is derived from an EMBL/GenBank/DDBJ whole genome shotgun (WGS) entry which is preliminary data.</text>
</comment>
<dbReference type="GO" id="GO:0005737">
    <property type="term" value="C:cytoplasm"/>
    <property type="evidence" value="ECO:0007669"/>
    <property type="project" value="TreeGrafter"/>
</dbReference>
<feature type="compositionally biased region" description="Acidic residues" evidence="1">
    <location>
        <begin position="533"/>
        <end position="544"/>
    </location>
</feature>
<feature type="compositionally biased region" description="Polar residues" evidence="1">
    <location>
        <begin position="758"/>
        <end position="771"/>
    </location>
</feature>
<dbReference type="GO" id="GO:0030276">
    <property type="term" value="F:clathrin binding"/>
    <property type="evidence" value="ECO:0007669"/>
    <property type="project" value="TreeGrafter"/>
</dbReference>
<feature type="compositionally biased region" description="Low complexity" evidence="1">
    <location>
        <begin position="291"/>
        <end position="300"/>
    </location>
</feature>
<organism evidence="2 3">
    <name type="scientific">Camellia sinensis</name>
    <name type="common">Tea plant</name>
    <name type="synonym">Thea sinensis</name>
    <dbReference type="NCBI Taxonomy" id="4442"/>
    <lineage>
        <taxon>Eukaryota</taxon>
        <taxon>Viridiplantae</taxon>
        <taxon>Streptophyta</taxon>
        <taxon>Embryophyta</taxon>
        <taxon>Tracheophyta</taxon>
        <taxon>Spermatophyta</taxon>
        <taxon>Magnoliopsida</taxon>
        <taxon>eudicotyledons</taxon>
        <taxon>Gunneridae</taxon>
        <taxon>Pentapetalae</taxon>
        <taxon>asterids</taxon>
        <taxon>Ericales</taxon>
        <taxon>Theaceae</taxon>
        <taxon>Camellia</taxon>
    </lineage>
</organism>
<dbReference type="GO" id="GO:0072583">
    <property type="term" value="P:clathrin-dependent endocytosis"/>
    <property type="evidence" value="ECO:0007669"/>
    <property type="project" value="TreeGrafter"/>
</dbReference>
<accession>A0A7J7FQW1</accession>
<feature type="compositionally biased region" description="Low complexity" evidence="1">
    <location>
        <begin position="221"/>
        <end position="231"/>
    </location>
</feature>
<dbReference type="GO" id="GO:0072318">
    <property type="term" value="P:clathrin coat disassembly"/>
    <property type="evidence" value="ECO:0007669"/>
    <property type="project" value="TreeGrafter"/>
</dbReference>
<dbReference type="InterPro" id="IPR036869">
    <property type="entry name" value="J_dom_sf"/>
</dbReference>
<feature type="compositionally biased region" description="Polar residues" evidence="1">
    <location>
        <begin position="246"/>
        <end position="255"/>
    </location>
</feature>
<feature type="region of interest" description="Disordered" evidence="1">
    <location>
        <begin position="126"/>
        <end position="255"/>
    </location>
</feature>
<feature type="region of interest" description="Disordered" evidence="1">
    <location>
        <begin position="270"/>
        <end position="450"/>
    </location>
</feature>
<sequence length="1336" mass="147577">MDDFGMLARDFGFRPQGKSVPMAPSKSNVGGGSDGVDRRTQSSSPFNDVFGGPPKYSSANNAKSASSLSDFDYGSIFKSSSTSANDLKNRSSSPVYDKPVYDEDIFDGLPGVKSKSMSAKVRFDDHVFTSTSSPPYQNQNQNQNQSAAFDDLLGNLGRTDKPEPKNSKSSRGFDDLMSGFGDGSHSISSRPKSEYSRPQKTSVNSTKPTSDVMEDPFVVLESTSTPETSSPGMFTDPLEEIGKLGNSGNTKVSGSSVSGAVFDDIDPLDGFGKSAPAFSSEINNKVKDGSPSRSGSSMGRAQTSAATERNSESHSKKMTTDNFQEPHQTFFDMPSFPTDSHKSVGRTTSPSYVNANSGEINSQVDVSPGSEKHAEPSDDVWLTVSEIPLSTQPTSAPPPSRPPPPIPARASKSEAGFFTSNARKKGNGVYSSPTSTQYSQSPKLSRPPVKITTVSQIDELEEFAMGRTKNNVHEYTDIHSGEDVNTNSSAAAASAAAMKEAMDRAEAKFRHAKEVREREHAKTARSKEAVQLENDEQSMQDDQEKEYQENQERLDRERRRREEEERERRRLERERERARENERERERERERARQAVERATREARERAAAEARERAAAELRLKAERFAVQRAQAEARERAAAEARERAEKAAAEARERANSEAREKAATASKTEAEARCRAERAAVERAAAEARERAAAEARERAAAARMNQQKNDNDLESFFSMGSRPSSAPRPRANTSDSVLDPQVQSKGGPEGTRRTSVSTSSNMRKASSTTNIVDDLTSIFGGNIDWNYNPLFTGFPLLPFLFHFANLLKYFCFQKLFHPLEHSRKLKEKLKKEEELDWNATKGPRSVRVMAKALAEKNQRDVQTLREQEERHSRVWWGEWGNWGRRGSSYRIYRRGYSECGRLVEVCRFWDSRFIFVESRCFVRSVIDVGGFLGVDDAMTMEGPLGCVQIKVRGSGRGAPVTKLRLCAYSQQWKPYEGKGLQRRRVRLFRVQDGAWRSGLDSVPFDVLSEGEREGLERAFTEEEVFGALKVRSGDKAPVSGLQINLSKSELILVGKVRRLPVLAAVLGCKVANLSSLVQFNRVLLGSGCGGLLESGIVYGGGWWLLSLGSVRAMAVGGCDGVSWEGLVERNLVGEGDREAMVASYLGGGEVVVWDIQLRREVQDWEVGQLGQLFGFLYGLGISGRGEDVLVWNVVGAKAKGGCGHVVELEGGLGWVASTTGVVVGAFLFDVRIAETLDVEIKRWAAGKEGNLRALLSTMQYVLWPECGWQPVSLTDLITGASVKKVYRKATLCIHPDKVQQKGATLQQKYVAEKVFDLLKEAWNKFNSEELF</sequence>
<feature type="compositionally biased region" description="Low complexity" evidence="1">
    <location>
        <begin position="430"/>
        <end position="442"/>
    </location>
</feature>
<evidence type="ECO:0008006" key="4">
    <source>
        <dbReference type="Google" id="ProtNLM"/>
    </source>
</evidence>
<dbReference type="Proteomes" id="UP000593564">
    <property type="component" value="Unassembled WGS sequence"/>
</dbReference>
<feature type="compositionally biased region" description="Polar residues" evidence="1">
    <location>
        <begin position="77"/>
        <end position="94"/>
    </location>
</feature>
<evidence type="ECO:0000313" key="3">
    <source>
        <dbReference type="Proteomes" id="UP000593564"/>
    </source>
</evidence>
<feature type="compositionally biased region" description="Polar residues" evidence="1">
    <location>
        <begin position="198"/>
        <end position="209"/>
    </location>
</feature>
<feature type="compositionally biased region" description="Basic and acidic residues" evidence="1">
    <location>
        <begin position="158"/>
        <end position="174"/>
    </location>
</feature>
<proteinExistence type="predicted"/>
<feature type="compositionally biased region" description="Polar residues" evidence="1">
    <location>
        <begin position="736"/>
        <end position="749"/>
    </location>
</feature>
<name>A0A7J7FQW1_CAMSI</name>
<reference evidence="3" key="1">
    <citation type="journal article" date="2020" name="Nat. Commun.">
        <title>Genome assembly of wild tea tree DASZ reveals pedigree and selection history of tea varieties.</title>
        <authorList>
            <person name="Zhang W."/>
            <person name="Zhang Y."/>
            <person name="Qiu H."/>
            <person name="Guo Y."/>
            <person name="Wan H."/>
            <person name="Zhang X."/>
            <person name="Scossa F."/>
            <person name="Alseekh S."/>
            <person name="Zhang Q."/>
            <person name="Wang P."/>
            <person name="Xu L."/>
            <person name="Schmidt M.H."/>
            <person name="Jia X."/>
            <person name="Li D."/>
            <person name="Zhu A."/>
            <person name="Guo F."/>
            <person name="Chen W."/>
            <person name="Ni D."/>
            <person name="Usadel B."/>
            <person name="Fernie A.R."/>
            <person name="Wen W."/>
        </authorList>
    </citation>
    <scope>NUCLEOTIDE SEQUENCE [LARGE SCALE GENOMIC DNA]</scope>
    <source>
        <strain evidence="3">cv. G240</strain>
    </source>
</reference>
<keyword evidence="3" id="KW-1185">Reference proteome</keyword>